<proteinExistence type="predicted"/>
<reference evidence="2 3" key="1">
    <citation type="submission" date="2017-06" db="EMBL/GenBank/DDBJ databases">
        <authorList>
            <person name="Kim H.J."/>
            <person name="Triplett B.A."/>
        </authorList>
    </citation>
    <scope>NUCLEOTIDE SEQUENCE [LARGE SCALE GENOMIC DNA]</scope>
    <source>
        <strain evidence="2 3">CGMCC 4.5593</strain>
    </source>
</reference>
<evidence type="ECO:0000256" key="1">
    <source>
        <dbReference type="SAM" id="MobiDB-lite"/>
    </source>
</evidence>
<evidence type="ECO:0000313" key="3">
    <source>
        <dbReference type="Proteomes" id="UP000198362"/>
    </source>
</evidence>
<accession>A0A239M1G8</accession>
<keyword evidence="3" id="KW-1185">Reference proteome</keyword>
<feature type="region of interest" description="Disordered" evidence="1">
    <location>
        <begin position="42"/>
        <end position="66"/>
    </location>
</feature>
<dbReference type="Proteomes" id="UP000198362">
    <property type="component" value="Unassembled WGS sequence"/>
</dbReference>
<organism evidence="2 3">
    <name type="scientific">Asanoa hainanensis</name>
    <dbReference type="NCBI Taxonomy" id="560556"/>
    <lineage>
        <taxon>Bacteria</taxon>
        <taxon>Bacillati</taxon>
        <taxon>Actinomycetota</taxon>
        <taxon>Actinomycetes</taxon>
        <taxon>Micromonosporales</taxon>
        <taxon>Micromonosporaceae</taxon>
        <taxon>Asanoa</taxon>
    </lineage>
</organism>
<sequence>MMARFARNEQVKLAMRSVRNSHELAAPGRPWPAVGGFPVVRTAPVGDRDQPTRVSRVTGAPSPAYR</sequence>
<dbReference type="EMBL" id="FZPH01000005">
    <property type="protein sequence ID" value="SNT36485.1"/>
    <property type="molecule type" value="Genomic_DNA"/>
</dbReference>
<evidence type="ECO:0000313" key="2">
    <source>
        <dbReference type="EMBL" id="SNT36485.1"/>
    </source>
</evidence>
<gene>
    <name evidence="2" type="ORF">SAMN05421812_10541</name>
</gene>
<dbReference type="AlphaFoldDB" id="A0A239M1G8"/>
<protein>
    <submittedName>
        <fullName evidence="2">Uncharacterized protein</fullName>
    </submittedName>
</protein>
<name>A0A239M1G8_9ACTN</name>